<reference evidence="1 2" key="1">
    <citation type="submission" date="2014-12" db="EMBL/GenBank/DDBJ databases">
        <title>Genome sequence of Morococcus cerebrosus.</title>
        <authorList>
            <person name="Shin S.-K."/>
            <person name="Yi H."/>
        </authorList>
    </citation>
    <scope>NUCLEOTIDE SEQUENCE [LARGE SCALE GENOMIC DNA]</scope>
    <source>
        <strain evidence="1 2">CIP 81.93</strain>
    </source>
</reference>
<dbReference type="AlphaFoldDB" id="A0A0C1EJI7"/>
<dbReference type="Proteomes" id="UP000031390">
    <property type="component" value="Unassembled WGS sequence"/>
</dbReference>
<proteinExistence type="predicted"/>
<comment type="caution">
    <text evidence="1">The sequence shown here is derived from an EMBL/GenBank/DDBJ whole genome shotgun (WGS) entry which is preliminary data.</text>
</comment>
<accession>A0A0C1EJI7</accession>
<protein>
    <submittedName>
        <fullName evidence="1">Uncharacterized protein</fullName>
    </submittedName>
</protein>
<evidence type="ECO:0000313" key="2">
    <source>
        <dbReference type="Proteomes" id="UP000031390"/>
    </source>
</evidence>
<evidence type="ECO:0000313" key="1">
    <source>
        <dbReference type="EMBL" id="KIC08943.1"/>
    </source>
</evidence>
<gene>
    <name evidence="1" type="ORF">MCC93_10700</name>
</gene>
<dbReference type="EMBL" id="JUFZ01000040">
    <property type="protein sequence ID" value="KIC08943.1"/>
    <property type="molecule type" value="Genomic_DNA"/>
</dbReference>
<name>A0A0C1EJI7_9NEIS</name>
<sequence length="52" mass="5963">MAFIAVYFIHKYLASSRLKTKITLSDDLFSCIPYNSKKQAAKSDLKNSCSWE</sequence>
<organism evidence="1 2">
    <name type="scientific">Morococcus cerebrosus</name>
    <dbReference type="NCBI Taxonomy" id="1056807"/>
    <lineage>
        <taxon>Bacteria</taxon>
        <taxon>Pseudomonadati</taxon>
        <taxon>Pseudomonadota</taxon>
        <taxon>Betaproteobacteria</taxon>
        <taxon>Neisseriales</taxon>
        <taxon>Neisseriaceae</taxon>
        <taxon>Morococcus</taxon>
    </lineage>
</organism>